<keyword evidence="3" id="KW-0548">Nucleotidyltransferase</keyword>
<keyword evidence="3" id="KW-0067">ATP-binding</keyword>
<reference evidence="6" key="1">
    <citation type="submission" date="2017-09" db="EMBL/GenBank/DDBJ databases">
        <title>Depth-based differentiation of microbial function through sediment-hosted aquifers and enrichment of novel symbionts in the deep terrestrial subsurface.</title>
        <authorList>
            <person name="Probst A.J."/>
            <person name="Ladd B."/>
            <person name="Jarett J.K."/>
            <person name="Geller-Mcgrath D.E."/>
            <person name="Sieber C.M.K."/>
            <person name="Emerson J.B."/>
            <person name="Anantharaman K."/>
            <person name="Thomas B.C."/>
            <person name="Malmstrom R."/>
            <person name="Stieglmeier M."/>
            <person name="Klingl A."/>
            <person name="Woyke T."/>
            <person name="Ryan C.M."/>
            <person name="Banfield J.F."/>
        </authorList>
    </citation>
    <scope>NUCLEOTIDE SEQUENCE [LARGE SCALE GENOMIC DNA]</scope>
</reference>
<sequence length="355" mass="39302">MKKSLKPSGVLYRKYRPQTFGDIIGQDHIVKVLEGAIKLDNISHAYLFSGSRGTGKTSLARILSREIGTVPSDLVEMDAASNRGIDDVREIRESVNTLPFESRYKVYIIDEVHMLTKDAWNAFLKTLEEPPKHVVFILATTELEKVPETVISRCQTFSFKQPNQAILKDFAVSIAKKEGATLEPDAAELVAILGDGSFRDAHGILEKVLSLKDPAKDGASKKITREEVEAVTGAPKAELVRDILSAIVEKDLEKGVKAVVRAGEANVEMKLFAKLVLERLRFLFLLRLKAGMDEYISKQVSEDDFNFLKTLTSKAGPDLTADVLLRFIIAYEDSGRTSIPELALELALADSINIK</sequence>
<dbReference type="PANTHER" id="PTHR11669:SF0">
    <property type="entry name" value="PROTEIN STICHEL-LIKE 2"/>
    <property type="match status" value="1"/>
</dbReference>
<gene>
    <name evidence="3 5" type="primary">dnaX</name>
    <name evidence="5" type="ORF">CO185_00045</name>
</gene>
<dbReference type="Gene3D" id="1.10.8.60">
    <property type="match status" value="1"/>
</dbReference>
<comment type="similarity">
    <text evidence="3">Belongs to the DnaX/STICHEL family.</text>
</comment>
<evidence type="ECO:0000313" key="5">
    <source>
        <dbReference type="EMBL" id="PJA33238.1"/>
    </source>
</evidence>
<dbReference type="GO" id="GO:0003887">
    <property type="term" value="F:DNA-directed DNA polymerase activity"/>
    <property type="evidence" value="ECO:0007669"/>
    <property type="project" value="UniProtKB-KW"/>
</dbReference>
<dbReference type="InterPro" id="IPR027417">
    <property type="entry name" value="P-loop_NTPase"/>
</dbReference>
<dbReference type="CDD" id="cd00009">
    <property type="entry name" value="AAA"/>
    <property type="match status" value="1"/>
</dbReference>
<keyword evidence="3" id="KW-0235">DNA replication</keyword>
<comment type="catalytic activity">
    <reaction evidence="2 3">
        <text>DNA(n) + a 2'-deoxyribonucleoside 5'-triphosphate = DNA(n+1) + diphosphate</text>
        <dbReference type="Rhea" id="RHEA:22508"/>
        <dbReference type="Rhea" id="RHEA-COMP:17339"/>
        <dbReference type="Rhea" id="RHEA-COMP:17340"/>
        <dbReference type="ChEBI" id="CHEBI:33019"/>
        <dbReference type="ChEBI" id="CHEBI:61560"/>
        <dbReference type="ChEBI" id="CHEBI:173112"/>
        <dbReference type="EC" id="2.7.7.7"/>
    </reaction>
</comment>
<dbReference type="InterPro" id="IPR050238">
    <property type="entry name" value="DNA_Rep/Repair_Clamp_Loader"/>
</dbReference>
<evidence type="ECO:0000256" key="2">
    <source>
        <dbReference type="ARBA" id="ARBA00049244"/>
    </source>
</evidence>
<keyword evidence="1 3" id="KW-0239">DNA-directed DNA polymerase</keyword>
<dbReference type="SMART" id="SM00382">
    <property type="entry name" value="AAA"/>
    <property type="match status" value="1"/>
</dbReference>
<comment type="subunit">
    <text evidence="3">DNA polymerase III contains a core (composed of alpha, epsilon and theta chains) that associates with a tau subunit. This core dimerizes to form the POLIII' complex. PolIII' associates with the gamma complex (composed of gamma, delta, delta', psi and chi chains) and with the beta chain to form the complete DNA polymerase III complex.</text>
</comment>
<comment type="function">
    <text evidence="3">DNA polymerase III is a complex, multichain enzyme responsible for most of the replicative synthesis in bacteria. This DNA polymerase also exhibits 3' to 5' exonuclease activity.</text>
</comment>
<dbReference type="Pfam" id="PF13177">
    <property type="entry name" value="DNA_pol3_delta2"/>
    <property type="match status" value="1"/>
</dbReference>
<dbReference type="GO" id="GO:0009360">
    <property type="term" value="C:DNA polymerase III complex"/>
    <property type="evidence" value="ECO:0007669"/>
    <property type="project" value="InterPro"/>
</dbReference>
<dbReference type="GO" id="GO:0006261">
    <property type="term" value="P:DNA-templated DNA replication"/>
    <property type="evidence" value="ECO:0007669"/>
    <property type="project" value="TreeGrafter"/>
</dbReference>
<protein>
    <recommendedName>
        <fullName evidence="3">DNA polymerase III subunit gamma/tau</fullName>
        <ecNumber evidence="3">2.7.7.7</ecNumber>
    </recommendedName>
</protein>
<evidence type="ECO:0000313" key="6">
    <source>
        <dbReference type="Proteomes" id="UP000230758"/>
    </source>
</evidence>
<accession>A0A2M7WT95</accession>
<proteinExistence type="inferred from homology"/>
<evidence type="ECO:0000256" key="1">
    <source>
        <dbReference type="ARBA" id="ARBA00022932"/>
    </source>
</evidence>
<dbReference type="Gene3D" id="3.40.50.300">
    <property type="entry name" value="P-loop containing nucleotide triphosphate hydrolases"/>
    <property type="match status" value="1"/>
</dbReference>
<dbReference type="AlphaFoldDB" id="A0A2M7WT95"/>
<feature type="domain" description="AAA+ ATPase" evidence="4">
    <location>
        <begin position="42"/>
        <end position="167"/>
    </location>
</feature>
<dbReference type="GO" id="GO:0005524">
    <property type="term" value="F:ATP binding"/>
    <property type="evidence" value="ECO:0007669"/>
    <property type="project" value="UniProtKB-KW"/>
</dbReference>
<dbReference type="EC" id="2.7.7.7" evidence="3"/>
<name>A0A2M7WT95_9BACT</name>
<dbReference type="PANTHER" id="PTHR11669">
    <property type="entry name" value="REPLICATION FACTOR C / DNA POLYMERASE III GAMMA-TAU SUBUNIT"/>
    <property type="match status" value="1"/>
</dbReference>
<comment type="caution">
    <text evidence="5">The sequence shown here is derived from an EMBL/GenBank/DDBJ whole genome shotgun (WGS) entry which is preliminary data.</text>
</comment>
<organism evidence="5 6">
    <name type="scientific">Candidatus Zambryskibacteria bacterium CG_4_9_14_3_um_filter_42_15</name>
    <dbReference type="NCBI Taxonomy" id="1975112"/>
    <lineage>
        <taxon>Bacteria</taxon>
        <taxon>Candidatus Zambryskiibacteriota</taxon>
    </lineage>
</organism>
<evidence type="ECO:0000256" key="3">
    <source>
        <dbReference type="RuleBase" id="RU364063"/>
    </source>
</evidence>
<dbReference type="EMBL" id="PFXF01000001">
    <property type="protein sequence ID" value="PJA33238.1"/>
    <property type="molecule type" value="Genomic_DNA"/>
</dbReference>
<keyword evidence="3" id="KW-0808">Transferase</keyword>
<dbReference type="InterPro" id="IPR003593">
    <property type="entry name" value="AAA+_ATPase"/>
</dbReference>
<dbReference type="Proteomes" id="UP000230758">
    <property type="component" value="Unassembled WGS sequence"/>
</dbReference>
<dbReference type="NCBIfam" id="TIGR02397">
    <property type="entry name" value="dnaX_nterm"/>
    <property type="match status" value="1"/>
</dbReference>
<dbReference type="InterPro" id="IPR012763">
    <property type="entry name" value="DNA_pol_III_sug/sutau_N"/>
</dbReference>
<evidence type="ECO:0000259" key="4">
    <source>
        <dbReference type="SMART" id="SM00382"/>
    </source>
</evidence>
<dbReference type="SUPFAM" id="SSF52540">
    <property type="entry name" value="P-loop containing nucleoside triphosphate hydrolases"/>
    <property type="match status" value="1"/>
</dbReference>
<keyword evidence="3" id="KW-0547">Nucleotide-binding</keyword>